<organism evidence="1 2">
    <name type="scientific">Rhodocollybia butyracea</name>
    <dbReference type="NCBI Taxonomy" id="206335"/>
    <lineage>
        <taxon>Eukaryota</taxon>
        <taxon>Fungi</taxon>
        <taxon>Dikarya</taxon>
        <taxon>Basidiomycota</taxon>
        <taxon>Agaricomycotina</taxon>
        <taxon>Agaricomycetes</taxon>
        <taxon>Agaricomycetidae</taxon>
        <taxon>Agaricales</taxon>
        <taxon>Marasmiineae</taxon>
        <taxon>Omphalotaceae</taxon>
        <taxon>Rhodocollybia</taxon>
    </lineage>
</organism>
<dbReference type="Proteomes" id="UP000772434">
    <property type="component" value="Unassembled WGS sequence"/>
</dbReference>
<dbReference type="AlphaFoldDB" id="A0A9P5Q0E2"/>
<proteinExistence type="predicted"/>
<keyword evidence="2" id="KW-1185">Reference proteome</keyword>
<comment type="caution">
    <text evidence="1">The sequence shown here is derived from an EMBL/GenBank/DDBJ whole genome shotgun (WGS) entry which is preliminary data.</text>
</comment>
<sequence length="226" mass="25279">MLDKLRHLTCLQLTRIGWFEPCALPSVSFPRLVDFSLKGSINAIGDLLGSIHLPLLQKLSLGTFVVKENSEQGAKVGPALLELQKKSRFPLVSFSLTWMLEEHHNKAIRLDDFVQFLSSVITIEELYIHALPEGDTNTAGLMKSLCYDGHLPILPHLKVFVGTSLRDSRDAGCSHFVDFIQSRWWPTSQSQSSGLDNLECLDIQDCNLNGTTKRELEKCHSQGLCC</sequence>
<dbReference type="OrthoDB" id="2910560at2759"/>
<dbReference type="EMBL" id="JADNRY010000022">
    <property type="protein sequence ID" value="KAF9072746.1"/>
    <property type="molecule type" value="Genomic_DNA"/>
</dbReference>
<reference evidence="1" key="1">
    <citation type="submission" date="2020-11" db="EMBL/GenBank/DDBJ databases">
        <authorList>
            <consortium name="DOE Joint Genome Institute"/>
            <person name="Ahrendt S."/>
            <person name="Riley R."/>
            <person name="Andreopoulos W."/>
            <person name="Labutti K."/>
            <person name="Pangilinan J."/>
            <person name="Ruiz-Duenas F.J."/>
            <person name="Barrasa J.M."/>
            <person name="Sanchez-Garcia M."/>
            <person name="Camarero S."/>
            <person name="Miyauchi S."/>
            <person name="Serrano A."/>
            <person name="Linde D."/>
            <person name="Babiker R."/>
            <person name="Drula E."/>
            <person name="Ayuso-Fernandez I."/>
            <person name="Pacheco R."/>
            <person name="Padilla G."/>
            <person name="Ferreira P."/>
            <person name="Barriuso J."/>
            <person name="Kellner H."/>
            <person name="Castanera R."/>
            <person name="Alfaro M."/>
            <person name="Ramirez L."/>
            <person name="Pisabarro A.G."/>
            <person name="Kuo A."/>
            <person name="Tritt A."/>
            <person name="Lipzen A."/>
            <person name="He G."/>
            <person name="Yan M."/>
            <person name="Ng V."/>
            <person name="Cullen D."/>
            <person name="Martin F."/>
            <person name="Rosso M.-N."/>
            <person name="Henrissat B."/>
            <person name="Hibbett D."/>
            <person name="Martinez A.T."/>
            <person name="Grigoriev I.V."/>
        </authorList>
    </citation>
    <scope>NUCLEOTIDE SEQUENCE</scope>
    <source>
        <strain evidence="1">AH 40177</strain>
    </source>
</reference>
<protein>
    <submittedName>
        <fullName evidence="1">Uncharacterized protein</fullName>
    </submittedName>
</protein>
<accession>A0A9P5Q0E2</accession>
<gene>
    <name evidence="1" type="ORF">BDP27DRAFT_387407</name>
</gene>
<evidence type="ECO:0000313" key="1">
    <source>
        <dbReference type="EMBL" id="KAF9072746.1"/>
    </source>
</evidence>
<evidence type="ECO:0000313" key="2">
    <source>
        <dbReference type="Proteomes" id="UP000772434"/>
    </source>
</evidence>
<name>A0A9P5Q0E2_9AGAR</name>